<dbReference type="InterPro" id="IPR038765">
    <property type="entry name" value="Papain-like_cys_pep_sf"/>
</dbReference>
<evidence type="ECO:0000256" key="3">
    <source>
        <dbReference type="ARBA" id="ARBA00022801"/>
    </source>
</evidence>
<dbReference type="GO" id="GO:0016926">
    <property type="term" value="P:protein desumoylation"/>
    <property type="evidence" value="ECO:0007669"/>
    <property type="project" value="TreeGrafter"/>
</dbReference>
<dbReference type="PROSITE" id="PS50600">
    <property type="entry name" value="ULP_PROTEASE"/>
    <property type="match status" value="1"/>
</dbReference>
<dbReference type="AlphaFoldDB" id="A0A1X6P1Y0"/>
<evidence type="ECO:0000256" key="4">
    <source>
        <dbReference type="ARBA" id="ARBA00022807"/>
    </source>
</evidence>
<dbReference type="Pfam" id="PF02902">
    <property type="entry name" value="Peptidase_C48"/>
    <property type="match status" value="1"/>
</dbReference>
<evidence type="ECO:0000259" key="5">
    <source>
        <dbReference type="PROSITE" id="PS50600"/>
    </source>
</evidence>
<name>A0A1X6P1Y0_PORUM</name>
<dbReference type="GO" id="GO:0006508">
    <property type="term" value="P:proteolysis"/>
    <property type="evidence" value="ECO:0007669"/>
    <property type="project" value="UniProtKB-KW"/>
</dbReference>
<evidence type="ECO:0000313" key="7">
    <source>
        <dbReference type="Proteomes" id="UP000218209"/>
    </source>
</evidence>
<dbReference type="PANTHER" id="PTHR12606">
    <property type="entry name" value="SENTRIN/SUMO-SPECIFIC PROTEASE"/>
    <property type="match status" value="1"/>
</dbReference>
<dbReference type="SUPFAM" id="SSF54001">
    <property type="entry name" value="Cysteine proteinases"/>
    <property type="match status" value="1"/>
</dbReference>
<keyword evidence="3" id="KW-0378">Hydrolase</keyword>
<evidence type="ECO:0000256" key="1">
    <source>
        <dbReference type="ARBA" id="ARBA00005234"/>
    </source>
</evidence>
<proteinExistence type="inferred from homology"/>
<reference evidence="6 7" key="1">
    <citation type="submission" date="2017-03" db="EMBL/GenBank/DDBJ databases">
        <title>WGS assembly of Porphyra umbilicalis.</title>
        <authorList>
            <person name="Brawley S.H."/>
            <person name="Blouin N.A."/>
            <person name="Ficko-Blean E."/>
            <person name="Wheeler G.L."/>
            <person name="Lohr M."/>
            <person name="Goodson H.V."/>
            <person name="Jenkins J.W."/>
            <person name="Blaby-Haas C.E."/>
            <person name="Helliwell K.E."/>
            <person name="Chan C."/>
            <person name="Marriage T."/>
            <person name="Bhattacharya D."/>
            <person name="Klein A.S."/>
            <person name="Badis Y."/>
            <person name="Brodie J."/>
            <person name="Cao Y."/>
            <person name="Collen J."/>
            <person name="Dittami S.M."/>
            <person name="Gachon C.M."/>
            <person name="Green B.R."/>
            <person name="Karpowicz S."/>
            <person name="Kim J.W."/>
            <person name="Kudahl U."/>
            <person name="Lin S."/>
            <person name="Michel G."/>
            <person name="Mittag M."/>
            <person name="Olson B.J."/>
            <person name="Pangilinan J."/>
            <person name="Peng Y."/>
            <person name="Qiu H."/>
            <person name="Shu S."/>
            <person name="Singer J.T."/>
            <person name="Smith A.G."/>
            <person name="Sprecher B.N."/>
            <person name="Wagner V."/>
            <person name="Wang W."/>
            <person name="Wang Z.-Y."/>
            <person name="Yan J."/>
            <person name="Yarish C."/>
            <person name="Zoeuner-Riek S."/>
            <person name="Zhuang Y."/>
            <person name="Zou Y."/>
            <person name="Lindquist E.A."/>
            <person name="Grimwood J."/>
            <person name="Barry K."/>
            <person name="Rokhsar D.S."/>
            <person name="Schmutz J."/>
            <person name="Stiller J.W."/>
            <person name="Grossman A.R."/>
            <person name="Prochnik S.E."/>
        </authorList>
    </citation>
    <scope>NUCLEOTIDE SEQUENCE [LARGE SCALE GENOMIC DNA]</scope>
    <source>
        <strain evidence="6">4086291</strain>
    </source>
</reference>
<gene>
    <name evidence="6" type="ORF">BU14_0277s0004</name>
</gene>
<dbReference type="GO" id="GO:0005634">
    <property type="term" value="C:nucleus"/>
    <property type="evidence" value="ECO:0007669"/>
    <property type="project" value="TreeGrafter"/>
</dbReference>
<dbReference type="OrthoDB" id="1939479at2759"/>
<dbReference type="EMBL" id="KV918938">
    <property type="protein sequence ID" value="OSX74633.1"/>
    <property type="molecule type" value="Genomic_DNA"/>
</dbReference>
<sequence>MLVVSLTADQEGEEAVRPRNRANIDLSVADFGLLRADNWLNDQTMNSFLQLINDTDDEMRALNDGGVDVAGSVGCSWRRTRCLNTCFFNRMYSPRMGSDFLSVRSWVRRVGLDSAAVDTIVVPINLRRVHWVLVVIDVANRNFKYCDSFLDGEKSNAVTHLREWLKYEARHQLGQEAAASMAIDGRPVEENEDLPGQSDGCSCGVFTLAAAECFAAGVPLSYAQDDTETLRQRIAIDLFVDDLVCSLLTCMLLFYHVH</sequence>
<keyword evidence="2" id="KW-0645">Protease</keyword>
<protein>
    <recommendedName>
        <fullName evidence="5">Ubiquitin-like protease family profile domain-containing protein</fullName>
    </recommendedName>
</protein>
<organism evidence="6 7">
    <name type="scientific">Porphyra umbilicalis</name>
    <name type="common">Purple laver</name>
    <name type="synonym">Red alga</name>
    <dbReference type="NCBI Taxonomy" id="2786"/>
    <lineage>
        <taxon>Eukaryota</taxon>
        <taxon>Rhodophyta</taxon>
        <taxon>Bangiophyceae</taxon>
        <taxon>Bangiales</taxon>
        <taxon>Bangiaceae</taxon>
        <taxon>Porphyra</taxon>
    </lineage>
</organism>
<accession>A0A1X6P1Y0</accession>
<dbReference type="Proteomes" id="UP000218209">
    <property type="component" value="Unassembled WGS sequence"/>
</dbReference>
<feature type="domain" description="Ubiquitin-like protease family profile" evidence="5">
    <location>
        <begin position="24"/>
        <end position="214"/>
    </location>
</feature>
<comment type="similarity">
    <text evidence="1">Belongs to the peptidase C48 family.</text>
</comment>
<dbReference type="PANTHER" id="PTHR12606:SF1">
    <property type="entry name" value="UBIQUITIN-LIKE-SPECIFIC PROTEASE 1A"/>
    <property type="match status" value="1"/>
</dbReference>
<keyword evidence="7" id="KW-1185">Reference proteome</keyword>
<dbReference type="InterPro" id="IPR003653">
    <property type="entry name" value="Peptidase_C48_C"/>
</dbReference>
<evidence type="ECO:0000256" key="2">
    <source>
        <dbReference type="ARBA" id="ARBA00022670"/>
    </source>
</evidence>
<dbReference type="Gene3D" id="3.40.395.10">
    <property type="entry name" value="Adenoviral Proteinase, Chain A"/>
    <property type="match status" value="1"/>
</dbReference>
<keyword evidence="4" id="KW-0788">Thiol protease</keyword>
<evidence type="ECO:0000313" key="6">
    <source>
        <dbReference type="EMBL" id="OSX74633.1"/>
    </source>
</evidence>
<dbReference type="GO" id="GO:0016929">
    <property type="term" value="F:deSUMOylase activity"/>
    <property type="evidence" value="ECO:0007669"/>
    <property type="project" value="TreeGrafter"/>
</dbReference>